<evidence type="ECO:0000313" key="2">
    <source>
        <dbReference type="Proteomes" id="UP000077266"/>
    </source>
</evidence>
<organism evidence="1 2">
    <name type="scientific">Exidia glandulosa HHB12029</name>
    <dbReference type="NCBI Taxonomy" id="1314781"/>
    <lineage>
        <taxon>Eukaryota</taxon>
        <taxon>Fungi</taxon>
        <taxon>Dikarya</taxon>
        <taxon>Basidiomycota</taxon>
        <taxon>Agaricomycotina</taxon>
        <taxon>Agaricomycetes</taxon>
        <taxon>Auriculariales</taxon>
        <taxon>Exidiaceae</taxon>
        <taxon>Exidia</taxon>
    </lineage>
</organism>
<accession>A0A165MH51</accession>
<dbReference type="OrthoDB" id="10264507at2759"/>
<protein>
    <submittedName>
        <fullName evidence="1">Uncharacterized protein</fullName>
    </submittedName>
</protein>
<dbReference type="EMBL" id="KV425911">
    <property type="protein sequence ID" value="KZV99258.1"/>
    <property type="molecule type" value="Genomic_DNA"/>
</dbReference>
<dbReference type="Proteomes" id="UP000077266">
    <property type="component" value="Unassembled WGS sequence"/>
</dbReference>
<name>A0A165MH51_EXIGL</name>
<keyword evidence="2" id="KW-1185">Reference proteome</keyword>
<dbReference type="InParanoid" id="A0A165MH51"/>
<sequence length="136" mass="15099">MYSGHGQHPFGAPAPPAVNPAAGLCCGSVQPHVPVQTHWEPQFASFLQWLAHNAAAPTIATVPQGYDFVVRLTTTINFGRSCGTMEYMGMQTPHGYTFLHVGPEYGRTHGYTDRCAFKNYKCMAHSLYFQLDLHKR</sequence>
<gene>
    <name evidence="1" type="ORF">EXIGLDRAFT_762787</name>
</gene>
<proteinExistence type="predicted"/>
<dbReference type="AlphaFoldDB" id="A0A165MH51"/>
<reference evidence="1 2" key="1">
    <citation type="journal article" date="2016" name="Mol. Biol. Evol.">
        <title>Comparative Genomics of Early-Diverging Mushroom-Forming Fungi Provides Insights into the Origins of Lignocellulose Decay Capabilities.</title>
        <authorList>
            <person name="Nagy L.G."/>
            <person name="Riley R."/>
            <person name="Tritt A."/>
            <person name="Adam C."/>
            <person name="Daum C."/>
            <person name="Floudas D."/>
            <person name="Sun H."/>
            <person name="Yadav J.S."/>
            <person name="Pangilinan J."/>
            <person name="Larsson K.H."/>
            <person name="Matsuura K."/>
            <person name="Barry K."/>
            <person name="Labutti K."/>
            <person name="Kuo R."/>
            <person name="Ohm R.A."/>
            <person name="Bhattacharya S.S."/>
            <person name="Shirouzu T."/>
            <person name="Yoshinaga Y."/>
            <person name="Martin F.M."/>
            <person name="Grigoriev I.V."/>
            <person name="Hibbett D.S."/>
        </authorList>
    </citation>
    <scope>NUCLEOTIDE SEQUENCE [LARGE SCALE GENOMIC DNA]</scope>
    <source>
        <strain evidence="1 2">HHB12029</strain>
    </source>
</reference>
<evidence type="ECO:0000313" key="1">
    <source>
        <dbReference type="EMBL" id="KZV99258.1"/>
    </source>
</evidence>